<dbReference type="RefSeq" id="WP_177179583.1">
    <property type="nucleotide sequence ID" value="NZ_FNZH01000002.1"/>
</dbReference>
<evidence type="ECO:0000313" key="3">
    <source>
        <dbReference type="Proteomes" id="UP000199403"/>
    </source>
</evidence>
<proteinExistence type="predicted"/>
<gene>
    <name evidence="2" type="ORF">SAMN05192553_102286</name>
</gene>
<dbReference type="STRING" id="1416801.SAMN05192553_102286"/>
<organism evidence="2 3">
    <name type="scientific">Cyclobacterium xiamenense</name>
    <dbReference type="NCBI Taxonomy" id="1297121"/>
    <lineage>
        <taxon>Bacteria</taxon>
        <taxon>Pseudomonadati</taxon>
        <taxon>Bacteroidota</taxon>
        <taxon>Cytophagia</taxon>
        <taxon>Cytophagales</taxon>
        <taxon>Cyclobacteriaceae</taxon>
        <taxon>Cyclobacterium</taxon>
    </lineage>
</organism>
<dbReference type="GO" id="GO:0005524">
    <property type="term" value="F:ATP binding"/>
    <property type="evidence" value="ECO:0007669"/>
    <property type="project" value="InterPro"/>
</dbReference>
<name>A0A1H6W5B8_9BACT</name>
<evidence type="ECO:0000313" key="2">
    <source>
        <dbReference type="EMBL" id="SEJ08030.1"/>
    </source>
</evidence>
<dbReference type="SUPFAM" id="SSF52540">
    <property type="entry name" value="P-loop containing nucleoside triphosphate hydrolases"/>
    <property type="match status" value="1"/>
</dbReference>
<evidence type="ECO:0000259" key="1">
    <source>
        <dbReference type="PROSITE" id="PS51192"/>
    </source>
</evidence>
<dbReference type="PROSITE" id="PS51192">
    <property type="entry name" value="HELICASE_ATP_BIND_1"/>
    <property type="match status" value="1"/>
</dbReference>
<dbReference type="EMBL" id="FNZH01000002">
    <property type="protein sequence ID" value="SEJ08030.1"/>
    <property type="molecule type" value="Genomic_DNA"/>
</dbReference>
<dbReference type="Gene3D" id="3.40.50.10810">
    <property type="entry name" value="Tandem AAA-ATPase domain"/>
    <property type="match status" value="1"/>
</dbReference>
<dbReference type="PANTHER" id="PTHR10799">
    <property type="entry name" value="SNF2/RAD54 HELICASE FAMILY"/>
    <property type="match status" value="1"/>
</dbReference>
<dbReference type="Pfam" id="PF00176">
    <property type="entry name" value="SNF2-rel_dom"/>
    <property type="match status" value="1"/>
</dbReference>
<dbReference type="Proteomes" id="UP000199403">
    <property type="component" value="Unassembled WGS sequence"/>
</dbReference>
<dbReference type="InterPro" id="IPR038718">
    <property type="entry name" value="SNF2-like_sf"/>
</dbReference>
<sequence>MKAFETLKANQVTVFGLETKKIKKYSLFAPTVNLEFRSRQDWFELKAEVAFGNNKVKLKDIKRALDRDRNYVELTDGTIGILPEKWVRKFNRLFRSGETDKDQLNISKTQFNLMDEVEELINFPEILKEIEEKKEKLKQFSSIKSTRIPKQLKAELRPYQKAGFNWLNFLREYQWGGILADDMGLGKTLQLITLICKLTSKKGAKVLVVAPTTLLFNWKDELEKFAPHLDYFIHHGNRYDQVEALRKHQVLLTSYGLVINDLELLQQLEFDLIITDESQAIKNTQSARYKAITKLRANFRIALTGTPIENGLSELYAQMNFVNPGFFHSFTSFKENYLDALKKGDGAILDELRKKIEPFVLRRTKREVLKELPDKTEEYLYCEMVPIQRKIYDAYRNEYRDYLLKKF</sequence>
<dbReference type="InterPro" id="IPR000330">
    <property type="entry name" value="SNF2_N"/>
</dbReference>
<dbReference type="AlphaFoldDB" id="A0A1H6W5B8"/>
<dbReference type="InterPro" id="IPR027417">
    <property type="entry name" value="P-loop_NTPase"/>
</dbReference>
<feature type="domain" description="Helicase ATP-binding" evidence="1">
    <location>
        <begin position="168"/>
        <end position="325"/>
    </location>
</feature>
<accession>A0A1H6W5B8</accession>
<reference evidence="3" key="1">
    <citation type="submission" date="2016-10" db="EMBL/GenBank/DDBJ databases">
        <authorList>
            <person name="Varghese N."/>
            <person name="Submissions S."/>
        </authorList>
    </citation>
    <scope>NUCLEOTIDE SEQUENCE [LARGE SCALE GENOMIC DNA]</scope>
    <source>
        <strain evidence="3">IBRC-M 10761</strain>
    </source>
</reference>
<dbReference type="InterPro" id="IPR014001">
    <property type="entry name" value="Helicase_ATP-bd"/>
</dbReference>
<keyword evidence="3" id="KW-1185">Reference proteome</keyword>
<dbReference type="SMART" id="SM00487">
    <property type="entry name" value="DEXDc"/>
    <property type="match status" value="1"/>
</dbReference>
<protein>
    <submittedName>
        <fullName evidence="2">SNF2 helicase associated</fullName>
    </submittedName>
</protein>